<dbReference type="InterPro" id="IPR044925">
    <property type="entry name" value="His-Me_finger_sf"/>
</dbReference>
<evidence type="ECO:0000313" key="6">
    <source>
        <dbReference type="EMBL" id="QKG81128.1"/>
    </source>
</evidence>
<keyword evidence="3" id="KW-0378">Hydrolase</keyword>
<dbReference type="AlphaFoldDB" id="A0A7D3XX23"/>
<dbReference type="Proteomes" id="UP000500961">
    <property type="component" value="Chromosome"/>
</dbReference>
<dbReference type="NCBIfam" id="TIGR04183">
    <property type="entry name" value="Por_Secre_tail"/>
    <property type="match status" value="1"/>
</dbReference>
<dbReference type="SUPFAM" id="SSF54060">
    <property type="entry name" value="His-Me finger endonucleases"/>
    <property type="match status" value="1"/>
</dbReference>
<feature type="domain" description="Dystroglycan-type cadherin-like" evidence="5">
    <location>
        <begin position="283"/>
        <end position="374"/>
    </location>
</feature>
<dbReference type="InterPro" id="IPR006644">
    <property type="entry name" value="Cadg"/>
</dbReference>
<dbReference type="PANTHER" id="PTHR33607:SF2">
    <property type="entry name" value="ENDONUCLEASE-1"/>
    <property type="match status" value="1"/>
</dbReference>
<evidence type="ECO:0000256" key="1">
    <source>
        <dbReference type="ARBA" id="ARBA00006429"/>
    </source>
</evidence>
<dbReference type="Pfam" id="PF04231">
    <property type="entry name" value="Endonuclease_1"/>
    <property type="match status" value="1"/>
</dbReference>
<dbReference type="SMART" id="SM00736">
    <property type="entry name" value="CADG"/>
    <property type="match status" value="1"/>
</dbReference>
<sequence>MSRIKRFLVLGLVLLAFSIKVFAQIPNGYYATAEGKTGAELKTALYNIIKDHTVISYDGLWDAFQYTDKKTNGKVWDMYSDIPGQTPPYEFVFVTNQCGNYNSEGDCYNREHSFPKSWFNDASPMYSDLFHLYPTDGYVNNRRSNYIFGEVENVTWTSLNGSMLGTTTASGTSITVFEPIDEYKGDFARTYFYMATRYENLIDTWASYATEAQNILDGTKYPAFKQWYIDLLIKWHEQDPVSQKEIDRNNIIYNDYQHNRNPFIDHPEYAELIWTGSTSTITFTSSPITSATVGTQYTYNVTATGGNGSTLIISATTLPGWLTLTSTGNGTATLSGTPSADNVGNNSVTLTCTDGESTANQSFTINVVGSGTQTNSETFENIPTDSPSSYTSRSWTGDNNLTWQATNARTDQTINSKAICLKDASGSYVESPTLTGGCSQISFKHQQKFSGSGGIITVYVNNQQFGTANVTTDVQTSTFTITGVSDNFTIKLESNGAARIAIDDLEWTSASGSTNSKPIISDVTVTPQSPVTKQTITVSANITDSDGSITAAILKWGYSSDNLSTTFDMQVNGSEYSSPINAQDNPTQIYYQIVAIDNSEDTSYFNSSITVTQNQLPVIENITQTPTSPTSNDAVAVSAEVTDPEGRLGNVFLLWGTSESSLNSSDQMSGTSNTFTGQIPANQSGTTIYYKIKAFDAEGQIAYSNVNSYTVSPPTDIDIETTKSVSVYPNPFSSFIQIEYPFTSEYSYSVSNLIGQTLMARSGVKGNTRIDCSNLQNGIYMLTIKGGNGTIIRKMIKR</sequence>
<name>A0A7D3XX23_9BACT</name>
<dbReference type="GO" id="GO:0016020">
    <property type="term" value="C:membrane"/>
    <property type="evidence" value="ECO:0007669"/>
    <property type="project" value="InterPro"/>
</dbReference>
<dbReference type="InterPro" id="IPR013783">
    <property type="entry name" value="Ig-like_fold"/>
</dbReference>
<organism evidence="6 7">
    <name type="scientific">Tenuifilum thalassicum</name>
    <dbReference type="NCBI Taxonomy" id="2590900"/>
    <lineage>
        <taxon>Bacteria</taxon>
        <taxon>Pseudomonadati</taxon>
        <taxon>Bacteroidota</taxon>
        <taxon>Bacteroidia</taxon>
        <taxon>Bacteroidales</taxon>
        <taxon>Tenuifilaceae</taxon>
        <taxon>Tenuifilum</taxon>
    </lineage>
</organism>
<evidence type="ECO:0000256" key="3">
    <source>
        <dbReference type="ARBA" id="ARBA00022801"/>
    </source>
</evidence>
<evidence type="ECO:0000259" key="5">
    <source>
        <dbReference type="SMART" id="SM00736"/>
    </source>
</evidence>
<keyword evidence="7" id="KW-1185">Reference proteome</keyword>
<keyword evidence="2" id="KW-0540">Nuclease</keyword>
<evidence type="ECO:0000256" key="4">
    <source>
        <dbReference type="SAM" id="SignalP"/>
    </source>
</evidence>
<feature type="signal peptide" evidence="4">
    <location>
        <begin position="1"/>
        <end position="23"/>
    </location>
</feature>
<comment type="similarity">
    <text evidence="1">Belongs to the EndA/NucM nuclease family.</text>
</comment>
<dbReference type="SUPFAM" id="SSF49313">
    <property type="entry name" value="Cadherin-like"/>
    <property type="match status" value="1"/>
</dbReference>
<dbReference type="Pfam" id="PF18962">
    <property type="entry name" value="Por_Secre_tail"/>
    <property type="match status" value="1"/>
</dbReference>
<reference evidence="6 7" key="1">
    <citation type="submission" date="2019-07" db="EMBL/GenBank/DDBJ databases">
        <title>Thalassofilum flectens gen. nov., sp. nov., a novel moderate thermophilic anaerobe from a shallow sea hot spring in Kunashir Island (Russia), representing a new family in the order Bacteroidales, and proposal of Thalassofilacea fam. nov.</title>
        <authorList>
            <person name="Kochetkova T.V."/>
            <person name="Podosokorskaya O.A."/>
            <person name="Novikov A."/>
            <person name="Elcheninov A.G."/>
            <person name="Toshchakov S.V."/>
            <person name="Kublanov I.V."/>
        </authorList>
    </citation>
    <scope>NUCLEOTIDE SEQUENCE [LARGE SCALE GENOMIC DNA]</scope>
    <source>
        <strain evidence="6 7">38-H</strain>
    </source>
</reference>
<dbReference type="EMBL" id="CP041345">
    <property type="protein sequence ID" value="QKG81128.1"/>
    <property type="molecule type" value="Genomic_DNA"/>
</dbReference>
<dbReference type="InterPro" id="IPR026444">
    <property type="entry name" value="Secre_tail"/>
</dbReference>
<accession>A0A7D3XX23</accession>
<dbReference type="GO" id="GO:0005509">
    <property type="term" value="F:calcium ion binding"/>
    <property type="evidence" value="ECO:0007669"/>
    <property type="project" value="InterPro"/>
</dbReference>
<feature type="chain" id="PRO_5029553368" evidence="4">
    <location>
        <begin position="24"/>
        <end position="798"/>
    </location>
</feature>
<dbReference type="KEGG" id="ttz:FHG85_12910"/>
<proteinExistence type="inferred from homology"/>
<dbReference type="InterPro" id="IPR007346">
    <property type="entry name" value="Endonuclease-I"/>
</dbReference>
<dbReference type="RefSeq" id="WP_173076582.1">
    <property type="nucleotide sequence ID" value="NZ_CP041345.1"/>
</dbReference>
<dbReference type="InterPro" id="IPR015919">
    <property type="entry name" value="Cadherin-like_sf"/>
</dbReference>
<evidence type="ECO:0000313" key="7">
    <source>
        <dbReference type="Proteomes" id="UP000500961"/>
    </source>
</evidence>
<dbReference type="PANTHER" id="PTHR33607">
    <property type="entry name" value="ENDONUCLEASE-1"/>
    <property type="match status" value="1"/>
</dbReference>
<dbReference type="Gene3D" id="2.60.40.10">
    <property type="entry name" value="Immunoglobulins"/>
    <property type="match status" value="2"/>
</dbReference>
<gene>
    <name evidence="6" type="ORF">FHG85_12910</name>
</gene>
<evidence type="ECO:0000256" key="2">
    <source>
        <dbReference type="ARBA" id="ARBA00022722"/>
    </source>
</evidence>
<keyword evidence="4" id="KW-0732">Signal</keyword>
<protein>
    <submittedName>
        <fullName evidence="6">T9SS type A sorting domain-containing protein</fullName>
    </submittedName>
</protein>
<dbReference type="GO" id="GO:0004518">
    <property type="term" value="F:nuclease activity"/>
    <property type="evidence" value="ECO:0007669"/>
    <property type="project" value="UniProtKB-KW"/>
</dbReference>
<dbReference type="Pfam" id="PF05345">
    <property type="entry name" value="He_PIG"/>
    <property type="match status" value="1"/>
</dbReference>
<dbReference type="GO" id="GO:0016787">
    <property type="term" value="F:hydrolase activity"/>
    <property type="evidence" value="ECO:0007669"/>
    <property type="project" value="UniProtKB-KW"/>
</dbReference>